<accession>A0A0A7FVR7</accession>
<dbReference type="Pfam" id="PF11728">
    <property type="entry name" value="ArAE_1_C"/>
    <property type="match status" value="1"/>
</dbReference>
<comment type="subcellular location">
    <subcellularLocation>
        <location evidence="1">Cell membrane</location>
        <topology evidence="1">Multi-pass membrane protein</topology>
    </subcellularLocation>
</comment>
<evidence type="ECO:0000313" key="9">
    <source>
        <dbReference type="Proteomes" id="UP000030635"/>
    </source>
</evidence>
<sequence length="319" mass="37208">MNILKENTFKMAISATIAIFIAESFGLKFGVTSGIIAILSIQNTKKEALLVGGKRLLAATIAVLLSYFLYMLLGNTAIIFGLFLLIYITITKELNIEEGMVVGAVLSTHLLVSSNINLSWILNEEYLTLIGIGVASLFNLYMPSLEEKFKEKREAIEIAYREIINDMAQSLVLRAVPINEMEKLRRVEKDIEEARDIAYKINNNFLFKDELYYIDYIEMRIKQLDSIKRMKSHFSRFYMNYEQTLIMADFTKDVAMNIYDGNDCIELLYKLKKLRFSYRDMELPKTRDEFENRAMLFQFLNDLEDFLTLKKDFRKMYKN</sequence>
<evidence type="ECO:0000259" key="7">
    <source>
        <dbReference type="Pfam" id="PF11728"/>
    </source>
</evidence>
<dbReference type="Pfam" id="PF06081">
    <property type="entry name" value="ArAE_1"/>
    <property type="match status" value="1"/>
</dbReference>
<dbReference type="OrthoDB" id="357521at2"/>
<keyword evidence="9" id="KW-1185">Reference proteome</keyword>
<name>A0A0A7FVR7_9CLOT</name>
<evidence type="ECO:0000256" key="3">
    <source>
        <dbReference type="ARBA" id="ARBA00022692"/>
    </source>
</evidence>
<feature type="domain" description="Putative aromatic acid exporter C-terminal" evidence="7">
    <location>
        <begin position="146"/>
        <end position="311"/>
    </location>
</feature>
<dbReference type="eggNOG" id="COG4129">
    <property type="taxonomic scope" value="Bacteria"/>
</dbReference>
<dbReference type="EMBL" id="CP006905">
    <property type="protein sequence ID" value="AIY83714.1"/>
    <property type="molecule type" value="Genomic_DNA"/>
</dbReference>
<evidence type="ECO:0000313" key="8">
    <source>
        <dbReference type="EMBL" id="AIY83714.1"/>
    </source>
</evidence>
<dbReference type="Proteomes" id="UP000030635">
    <property type="component" value="Chromosome"/>
</dbReference>
<protein>
    <recommendedName>
        <fullName evidence="7">Putative aromatic acid exporter C-terminal domain-containing protein</fullName>
    </recommendedName>
</protein>
<dbReference type="AlphaFoldDB" id="A0A0A7FVR7"/>
<proteinExistence type="predicted"/>
<dbReference type="RefSeq" id="WP_039314088.1">
    <property type="nucleotide sequence ID" value="NZ_CP006905.1"/>
</dbReference>
<dbReference type="InterPro" id="IPR021062">
    <property type="entry name" value="ArAE_1_C"/>
</dbReference>
<dbReference type="KEGG" id="cbv:U729_1882"/>
<feature type="transmembrane region" description="Helical" evidence="6">
    <location>
        <begin position="100"/>
        <end position="120"/>
    </location>
</feature>
<evidence type="ECO:0000256" key="1">
    <source>
        <dbReference type="ARBA" id="ARBA00004651"/>
    </source>
</evidence>
<reference evidence="8 9" key="1">
    <citation type="journal article" date="2015" name="Infect. Genet. Evol.">
        <title>Genomic sequences of six botulinum neurotoxin-producing strains representing three clostridial species illustrate the mobility and diversity of botulinum neurotoxin genes.</title>
        <authorList>
            <person name="Smith T.J."/>
            <person name="Hill K.K."/>
            <person name="Xie G."/>
            <person name="Foley B.T."/>
            <person name="Williamson C.H."/>
            <person name="Foster J.T."/>
            <person name="Johnson S.L."/>
            <person name="Chertkov O."/>
            <person name="Teshima H."/>
            <person name="Gibbons H.S."/>
            <person name="Johnsky L.A."/>
            <person name="Karavis M.A."/>
            <person name="Smith L.A."/>
        </authorList>
    </citation>
    <scope>NUCLEOTIDE SEQUENCE [LARGE SCALE GENOMIC DNA]</scope>
    <source>
        <strain evidence="8">Sullivan</strain>
    </source>
</reference>
<dbReference type="PANTHER" id="PTHR40064">
    <property type="entry name" value="MEMBRANE PROTEIN-RELATED"/>
    <property type="match status" value="1"/>
</dbReference>
<dbReference type="PANTHER" id="PTHR40064:SF1">
    <property type="entry name" value="MEMBRANE PROTEIN"/>
    <property type="match status" value="1"/>
</dbReference>
<evidence type="ECO:0000256" key="4">
    <source>
        <dbReference type="ARBA" id="ARBA00022989"/>
    </source>
</evidence>
<evidence type="ECO:0000256" key="5">
    <source>
        <dbReference type="ARBA" id="ARBA00023136"/>
    </source>
</evidence>
<organism evidence="8 9">
    <name type="scientific">Clostridium baratii str. Sullivan</name>
    <dbReference type="NCBI Taxonomy" id="1415775"/>
    <lineage>
        <taxon>Bacteria</taxon>
        <taxon>Bacillati</taxon>
        <taxon>Bacillota</taxon>
        <taxon>Clostridia</taxon>
        <taxon>Eubacteriales</taxon>
        <taxon>Clostridiaceae</taxon>
        <taxon>Clostridium</taxon>
    </lineage>
</organism>
<dbReference type="STRING" id="1561.NPD11_1133"/>
<evidence type="ECO:0000256" key="6">
    <source>
        <dbReference type="SAM" id="Phobius"/>
    </source>
</evidence>
<dbReference type="InterPro" id="IPR038323">
    <property type="entry name" value="ArAE_1_C_sf"/>
</dbReference>
<feature type="transmembrane region" description="Helical" evidence="6">
    <location>
        <begin position="12"/>
        <end position="41"/>
    </location>
</feature>
<feature type="transmembrane region" description="Helical" evidence="6">
    <location>
        <begin position="126"/>
        <end position="143"/>
    </location>
</feature>
<evidence type="ECO:0000256" key="2">
    <source>
        <dbReference type="ARBA" id="ARBA00022475"/>
    </source>
</evidence>
<feature type="transmembrane region" description="Helical" evidence="6">
    <location>
        <begin position="61"/>
        <end position="88"/>
    </location>
</feature>
<dbReference type="GO" id="GO:0005886">
    <property type="term" value="C:plasma membrane"/>
    <property type="evidence" value="ECO:0007669"/>
    <property type="project" value="UniProtKB-SubCell"/>
</dbReference>
<dbReference type="InterPro" id="IPR052984">
    <property type="entry name" value="UPF0421"/>
</dbReference>
<keyword evidence="4 6" id="KW-1133">Transmembrane helix</keyword>
<dbReference type="Gene3D" id="1.20.120.940">
    <property type="entry name" value="Putative aromatic acid exporter, C-terminal domain"/>
    <property type="match status" value="1"/>
</dbReference>
<keyword evidence="2" id="KW-1003">Cell membrane</keyword>
<keyword evidence="5 6" id="KW-0472">Membrane</keyword>
<keyword evidence="3 6" id="KW-0812">Transmembrane</keyword>
<gene>
    <name evidence="8" type="ORF">U729_1882</name>
</gene>
<dbReference type="HOGENOM" id="CLU_067525_0_0_9"/>
<dbReference type="InterPro" id="IPR010343">
    <property type="entry name" value="ArAE_1"/>
</dbReference>